<dbReference type="EMBL" id="JANBPW010003387">
    <property type="protein sequence ID" value="KAJ1937802.1"/>
    <property type="molecule type" value="Genomic_DNA"/>
</dbReference>
<evidence type="ECO:0000313" key="1">
    <source>
        <dbReference type="EMBL" id="KAJ1937802.1"/>
    </source>
</evidence>
<reference evidence="1" key="1">
    <citation type="submission" date="2022-07" db="EMBL/GenBank/DDBJ databases">
        <title>Phylogenomic reconstructions and comparative analyses of Kickxellomycotina fungi.</title>
        <authorList>
            <person name="Reynolds N.K."/>
            <person name="Stajich J.E."/>
            <person name="Barry K."/>
            <person name="Grigoriev I.V."/>
            <person name="Crous P."/>
            <person name="Smith M.E."/>
        </authorList>
    </citation>
    <scope>NUCLEOTIDE SEQUENCE</scope>
    <source>
        <strain evidence="1">NRRL 5244</strain>
    </source>
</reference>
<accession>A0ACC1J532</accession>
<comment type="caution">
    <text evidence="1">The sequence shown here is derived from an EMBL/GenBank/DDBJ whole genome shotgun (WGS) entry which is preliminary data.</text>
</comment>
<dbReference type="Proteomes" id="UP001150603">
    <property type="component" value="Unassembled WGS sequence"/>
</dbReference>
<name>A0ACC1J532_9FUNG</name>
<sequence length="202" mass="23429">MDDPASQLAQRDPQGRHRIRVFMRNWDTRDERGECPSERDWRDVQRVCKQLDIKCHEVNLVKEYWNSVFSVALDEYQHGRTPNPDVLCNKEIKFGVLLREIARRQPGNSWFATGHYARAERKNSGEMALLRGIDERKDQSYYLSAVSSQQLDRVLFPLGGLRKADDVRALARNAGLATAQKEESMGICFVGERRRFDKFLGK</sequence>
<evidence type="ECO:0000313" key="2">
    <source>
        <dbReference type="Proteomes" id="UP001150603"/>
    </source>
</evidence>
<gene>
    <name evidence="1" type="ORF">FBU59_004646</name>
</gene>
<protein>
    <submittedName>
        <fullName evidence="1">Uncharacterized protein</fullName>
    </submittedName>
</protein>
<keyword evidence="2" id="KW-1185">Reference proteome</keyword>
<organism evidence="1 2">
    <name type="scientific">Linderina macrospora</name>
    <dbReference type="NCBI Taxonomy" id="4868"/>
    <lineage>
        <taxon>Eukaryota</taxon>
        <taxon>Fungi</taxon>
        <taxon>Fungi incertae sedis</taxon>
        <taxon>Zoopagomycota</taxon>
        <taxon>Kickxellomycotina</taxon>
        <taxon>Kickxellomycetes</taxon>
        <taxon>Kickxellales</taxon>
        <taxon>Kickxellaceae</taxon>
        <taxon>Linderina</taxon>
    </lineage>
</organism>
<proteinExistence type="predicted"/>